<dbReference type="AlphaFoldDB" id="A0A2M7BDQ6"/>
<dbReference type="InterPro" id="IPR005824">
    <property type="entry name" value="KOW"/>
</dbReference>
<dbReference type="CDD" id="cd09891">
    <property type="entry name" value="NGN_Bact_1"/>
    <property type="match status" value="1"/>
</dbReference>
<dbReference type="HAMAP" id="MF_00948">
    <property type="entry name" value="NusG"/>
    <property type="match status" value="1"/>
</dbReference>
<evidence type="ECO:0000256" key="5">
    <source>
        <dbReference type="HAMAP-Rule" id="MF_00948"/>
    </source>
</evidence>
<comment type="similarity">
    <text evidence="5 7">Belongs to the NusG family.</text>
</comment>
<dbReference type="Pfam" id="PF02357">
    <property type="entry name" value="NusG"/>
    <property type="match status" value="1"/>
</dbReference>
<dbReference type="SMART" id="SM00738">
    <property type="entry name" value="NGN"/>
    <property type="match status" value="1"/>
</dbReference>
<dbReference type="PROSITE" id="PS01014">
    <property type="entry name" value="NUSG"/>
    <property type="match status" value="1"/>
</dbReference>
<dbReference type="Gene3D" id="2.30.30.30">
    <property type="match status" value="1"/>
</dbReference>
<dbReference type="GO" id="GO:0031564">
    <property type="term" value="P:transcription antitermination"/>
    <property type="evidence" value="ECO:0007669"/>
    <property type="project" value="UniProtKB-UniRule"/>
</dbReference>
<feature type="domain" description="KOW" evidence="9">
    <location>
        <begin position="157"/>
        <end position="184"/>
    </location>
</feature>
<dbReference type="SUPFAM" id="SSF82679">
    <property type="entry name" value="N-utilization substance G protein NusG, N-terminal domain"/>
    <property type="match status" value="1"/>
</dbReference>
<dbReference type="InterPro" id="IPR014722">
    <property type="entry name" value="Rib_uL2_dom2"/>
</dbReference>
<protein>
    <recommendedName>
        <fullName evidence="5 6">Transcription termination/antitermination protein NusG</fullName>
    </recommendedName>
</protein>
<dbReference type="PANTHER" id="PTHR30265:SF2">
    <property type="entry name" value="TRANSCRIPTION TERMINATION_ANTITERMINATION PROTEIN NUSG"/>
    <property type="match status" value="1"/>
</dbReference>
<evidence type="ECO:0000256" key="2">
    <source>
        <dbReference type="ARBA" id="ARBA00022814"/>
    </source>
</evidence>
<evidence type="ECO:0000256" key="7">
    <source>
        <dbReference type="RuleBase" id="RU000538"/>
    </source>
</evidence>
<dbReference type="InterPro" id="IPR006645">
    <property type="entry name" value="NGN-like_dom"/>
</dbReference>
<dbReference type="PANTHER" id="PTHR30265">
    <property type="entry name" value="RHO-INTERACTING TRANSCRIPTION TERMINATION FACTOR NUSG"/>
    <property type="match status" value="1"/>
</dbReference>
<dbReference type="InterPro" id="IPR015869">
    <property type="entry name" value="Transcrpt_antiterm_NusG_bac_CS"/>
</dbReference>
<dbReference type="InterPro" id="IPR008991">
    <property type="entry name" value="Translation_prot_SH3-like_sf"/>
</dbReference>
<dbReference type="GO" id="GO:0005829">
    <property type="term" value="C:cytosol"/>
    <property type="evidence" value="ECO:0007669"/>
    <property type="project" value="UniProtKB-ARBA"/>
</dbReference>
<keyword evidence="3 5" id="KW-0805">Transcription regulation</keyword>
<accession>A0A2M7BDQ6</accession>
<dbReference type="InterPro" id="IPR001062">
    <property type="entry name" value="Transcrpt_antiterm_NusG"/>
</dbReference>
<comment type="function">
    <text evidence="5 7">Participates in transcription elongation, termination and antitermination.</text>
</comment>
<evidence type="ECO:0000259" key="9">
    <source>
        <dbReference type="SMART" id="SM00739"/>
    </source>
</evidence>
<dbReference type="InterPro" id="IPR047050">
    <property type="entry name" value="NGN"/>
</dbReference>
<dbReference type="PRINTS" id="PR00338">
    <property type="entry name" value="NUSGTNSCPFCT"/>
</dbReference>
<name>A0A2M7BDQ6_9BACT</name>
<evidence type="ECO:0000256" key="3">
    <source>
        <dbReference type="ARBA" id="ARBA00023015"/>
    </source>
</evidence>
<evidence type="ECO:0000256" key="1">
    <source>
        <dbReference type="ARBA" id="ARBA00022472"/>
    </source>
</evidence>
<dbReference type="EMBL" id="PEVD01000029">
    <property type="protein sequence ID" value="PIV01233.1"/>
    <property type="molecule type" value="Genomic_DNA"/>
</dbReference>
<sequence length="211" mass="23875">MSRKGRSENKESKTQKKAEETIKKTFANHLVITQSDNPEAKWFVVHTYSGQEGRVMVALKQRAETMKLTDRILEIVIPTQEQIQIRSGRKQQVTEKIFPGYILVKMILDDNSWLTVRTTQGVTGFVGVGDKPTPISDEEVASIQKFMNQDAPKYRAKFTTGEAVKIVDGPFAEFLGSIESIDEERGKVKVLVSIFGRETPVELDFLQIKKL</sequence>
<keyword evidence="1 5" id="KW-0806">Transcription termination</keyword>
<dbReference type="GO" id="GO:0006353">
    <property type="term" value="P:DNA-templated transcription termination"/>
    <property type="evidence" value="ECO:0007669"/>
    <property type="project" value="UniProtKB-UniRule"/>
</dbReference>
<dbReference type="GO" id="GO:0006354">
    <property type="term" value="P:DNA-templated transcription elongation"/>
    <property type="evidence" value="ECO:0007669"/>
    <property type="project" value="UniProtKB-UniRule"/>
</dbReference>
<dbReference type="InterPro" id="IPR036735">
    <property type="entry name" value="NGN_dom_sf"/>
</dbReference>
<evidence type="ECO:0000313" key="11">
    <source>
        <dbReference type="Proteomes" id="UP000230399"/>
    </source>
</evidence>
<feature type="domain" description="NusG-like N-terminal" evidence="8">
    <location>
        <begin position="39"/>
        <end position="147"/>
    </location>
</feature>
<evidence type="ECO:0000259" key="8">
    <source>
        <dbReference type="SMART" id="SM00738"/>
    </source>
</evidence>
<dbReference type="Proteomes" id="UP000230399">
    <property type="component" value="Unassembled WGS sequence"/>
</dbReference>
<dbReference type="InterPro" id="IPR043425">
    <property type="entry name" value="NusG-like"/>
</dbReference>
<dbReference type="SMART" id="SM00739">
    <property type="entry name" value="KOW"/>
    <property type="match status" value="1"/>
</dbReference>
<proteinExistence type="inferred from homology"/>
<evidence type="ECO:0000256" key="4">
    <source>
        <dbReference type="ARBA" id="ARBA00023163"/>
    </source>
</evidence>
<dbReference type="Gene3D" id="3.30.70.940">
    <property type="entry name" value="NusG, N-terminal domain"/>
    <property type="match status" value="1"/>
</dbReference>
<comment type="caution">
    <text evidence="10">The sequence shown here is derived from an EMBL/GenBank/DDBJ whole genome shotgun (WGS) entry which is preliminary data.</text>
</comment>
<dbReference type="CDD" id="cd06091">
    <property type="entry name" value="KOW_NusG"/>
    <property type="match status" value="1"/>
</dbReference>
<reference evidence="11" key="1">
    <citation type="submission" date="2017-09" db="EMBL/GenBank/DDBJ databases">
        <title>Depth-based differentiation of microbial function through sediment-hosted aquifers and enrichment of novel symbionts in the deep terrestrial subsurface.</title>
        <authorList>
            <person name="Probst A.J."/>
            <person name="Ladd B."/>
            <person name="Jarett J.K."/>
            <person name="Geller-Mcgrath D.E."/>
            <person name="Sieber C.M.K."/>
            <person name="Emerson J.B."/>
            <person name="Anantharaman K."/>
            <person name="Thomas B.C."/>
            <person name="Malmstrom R."/>
            <person name="Stieglmeier M."/>
            <person name="Klingl A."/>
            <person name="Woyke T."/>
            <person name="Ryan C.M."/>
            <person name="Banfield J.F."/>
        </authorList>
    </citation>
    <scope>NUCLEOTIDE SEQUENCE [LARGE SCALE GENOMIC DNA]</scope>
</reference>
<dbReference type="SUPFAM" id="SSF50104">
    <property type="entry name" value="Translation proteins SH3-like domain"/>
    <property type="match status" value="1"/>
</dbReference>
<dbReference type="FunFam" id="2.30.30.30:FF:000002">
    <property type="entry name" value="Transcription termination/antitermination factor NusG"/>
    <property type="match status" value="1"/>
</dbReference>
<dbReference type="NCBIfam" id="TIGR00922">
    <property type="entry name" value="nusG"/>
    <property type="match status" value="1"/>
</dbReference>
<evidence type="ECO:0000256" key="6">
    <source>
        <dbReference type="NCBIfam" id="TIGR00922"/>
    </source>
</evidence>
<dbReference type="Pfam" id="PF00467">
    <property type="entry name" value="KOW"/>
    <property type="match status" value="1"/>
</dbReference>
<dbReference type="GO" id="GO:0032784">
    <property type="term" value="P:regulation of DNA-templated transcription elongation"/>
    <property type="evidence" value="ECO:0007669"/>
    <property type="project" value="InterPro"/>
</dbReference>
<keyword evidence="4 5" id="KW-0804">Transcription</keyword>
<keyword evidence="2 5" id="KW-0889">Transcription antitermination</keyword>
<organism evidence="10 11">
    <name type="scientific">Candidatus Shapirobacteria bacterium CG03_land_8_20_14_0_80_40_19</name>
    <dbReference type="NCBI Taxonomy" id="1974880"/>
    <lineage>
        <taxon>Bacteria</taxon>
        <taxon>Candidatus Shapironibacteriota</taxon>
    </lineage>
</organism>
<gene>
    <name evidence="5" type="primary">nusG</name>
    <name evidence="10" type="ORF">COS55_02220</name>
</gene>
<evidence type="ECO:0000313" key="10">
    <source>
        <dbReference type="EMBL" id="PIV01233.1"/>
    </source>
</evidence>